<dbReference type="InterPro" id="IPR011516">
    <property type="entry name" value="Shugoshin_N"/>
</dbReference>
<reference evidence="13 14" key="1">
    <citation type="submission" date="2016-12" db="EMBL/GenBank/DDBJ databases">
        <title>The genomes of Aspergillus section Nigri reveals drivers in fungal speciation.</title>
        <authorList>
            <consortium name="DOE Joint Genome Institute"/>
            <person name="Vesth T.C."/>
            <person name="Nybo J."/>
            <person name="Theobald S."/>
            <person name="Brandl J."/>
            <person name="Frisvad J.C."/>
            <person name="Nielsen K.F."/>
            <person name="Lyhne E.K."/>
            <person name="Kogle M.E."/>
            <person name="Kuo A."/>
            <person name="Riley R."/>
            <person name="Clum A."/>
            <person name="Nolan M."/>
            <person name="Lipzen A."/>
            <person name="Salamov A."/>
            <person name="Henrissat B."/>
            <person name="Wiebenga A."/>
            <person name="De Vries R.P."/>
            <person name="Grigoriev I.V."/>
            <person name="Mortensen U.H."/>
            <person name="Andersen M.R."/>
            <person name="Baker S.E."/>
        </authorList>
    </citation>
    <scope>NUCLEOTIDE SEQUENCE [LARGE SCALE GENOMIC DNA]</scope>
    <source>
        <strain evidence="13 14">JOP 1030-1</strain>
    </source>
</reference>
<evidence type="ECO:0000256" key="3">
    <source>
        <dbReference type="ARBA" id="ARBA00022454"/>
    </source>
</evidence>
<protein>
    <recommendedName>
        <fullName evidence="15">Shugoshin</fullName>
    </recommendedName>
</protein>
<proteinExistence type="inferred from homology"/>
<dbReference type="RefSeq" id="XP_025433682.1">
    <property type="nucleotide sequence ID" value="XM_025570983.1"/>
</dbReference>
<keyword evidence="5" id="KW-0159">Chromosome partition</keyword>
<keyword evidence="8" id="KW-0137">Centromere</keyword>
<feature type="compositionally biased region" description="Polar residues" evidence="10">
    <location>
        <begin position="333"/>
        <end position="344"/>
    </location>
</feature>
<feature type="compositionally biased region" description="Polar residues" evidence="10">
    <location>
        <begin position="509"/>
        <end position="529"/>
    </location>
</feature>
<keyword evidence="6 9" id="KW-0175">Coiled coil</keyword>
<feature type="coiled-coil region" evidence="9">
    <location>
        <begin position="39"/>
        <end position="73"/>
    </location>
</feature>
<dbReference type="GO" id="GO:0045132">
    <property type="term" value="P:meiotic chromosome segregation"/>
    <property type="evidence" value="ECO:0007669"/>
    <property type="project" value="InterPro"/>
</dbReference>
<evidence type="ECO:0000256" key="7">
    <source>
        <dbReference type="ARBA" id="ARBA00023306"/>
    </source>
</evidence>
<feature type="region of interest" description="Disordered" evidence="10">
    <location>
        <begin position="420"/>
        <end position="444"/>
    </location>
</feature>
<dbReference type="GO" id="GO:0005634">
    <property type="term" value="C:nucleus"/>
    <property type="evidence" value="ECO:0007669"/>
    <property type="project" value="InterPro"/>
</dbReference>
<evidence type="ECO:0000256" key="4">
    <source>
        <dbReference type="ARBA" id="ARBA00022618"/>
    </source>
</evidence>
<keyword evidence="7" id="KW-0131">Cell cycle</keyword>
<dbReference type="InterPro" id="IPR011515">
    <property type="entry name" value="Shugoshin_C"/>
</dbReference>
<dbReference type="OrthoDB" id="5394106at2759"/>
<dbReference type="GeneID" id="37072211"/>
<dbReference type="Pfam" id="PF07557">
    <property type="entry name" value="Shugoshin_C"/>
    <property type="match status" value="1"/>
</dbReference>
<evidence type="ECO:0000313" key="13">
    <source>
        <dbReference type="EMBL" id="PYH47700.1"/>
    </source>
</evidence>
<sequence length="718" mass="78899">MARLNDLTTSTESIEGLKRRFVRQNREIARVNSIQSLRIRSLESEVSQLLAENVSLREQAITLKQELKRCQATKLLQDGVYSIKSKLDAKLMELSTLVTELGELPRDYNKKQSSAQMTSSTPQSALSWERKIADMERTNTHEEEGRLPTILEDKYFPRKTLELHSIQGLLNSDHIDPESPAGLESATIHTNNLFPAKEEIAVNESLVTHMKRTDSQMVLQPTSDPGTEENEDDATKPQTRFAACEATTEQAHPQTEPGLGAKRKFSSAIEDKLECSVDDNDDFQYRQTRSPPGQGELMDSASGGRGSIKEDVHPLVESKKINKQARRRILKPKSSNTSVHSPRNASHELSDDMQEDLVMSALEVKGHTTSLVEATSCTPHGGGTPGGPLKHPTPGASCGGAGIANDKHELVNSVSLTQDRLEQPTPGTDIRGAVACGATGSSRPARRQRAIVSYAEPNLRDKMRRPTDELVAAVGDQKRRTSGTMKALRSTKEDEDACPRRRPDAVKSPTLNMTGTGSPTPVMNLTGDSPSKKLKMVSQRRRKASLASRYDLAMTYEEAQGGSECSDLMLTGVENNDHKLEAQDSATHLPDVGSDECFGTRLTEATDGNTSKTSLDAYGQQQRIARQANRRSTGRRTFNEATSKRGEAILADNESPRSGPDNSRVSPIKSHDFLELLDHERHATADIVRIPAAESVATETRQIGRSLRAAARRRSMML</sequence>
<feature type="region of interest" description="Disordered" evidence="10">
    <location>
        <begin position="476"/>
        <end position="530"/>
    </location>
</feature>
<keyword evidence="3" id="KW-0158">Chromosome</keyword>
<feature type="region of interest" description="Disordered" evidence="10">
    <location>
        <begin position="278"/>
        <end position="350"/>
    </location>
</feature>
<name>A0A318ZUN1_9EURO</name>
<evidence type="ECO:0000259" key="12">
    <source>
        <dbReference type="Pfam" id="PF07558"/>
    </source>
</evidence>
<accession>A0A318ZUN1</accession>
<keyword evidence="4" id="KW-0132">Cell division</keyword>
<evidence type="ECO:0008006" key="15">
    <source>
        <dbReference type="Google" id="ProtNLM"/>
    </source>
</evidence>
<feature type="compositionally biased region" description="Basic residues" evidence="10">
    <location>
        <begin position="321"/>
        <end position="331"/>
    </location>
</feature>
<evidence type="ECO:0000256" key="10">
    <source>
        <dbReference type="SAM" id="MobiDB-lite"/>
    </source>
</evidence>
<feature type="domain" description="Shugoshin C-terminal" evidence="11">
    <location>
        <begin position="442"/>
        <end position="465"/>
    </location>
</feature>
<dbReference type="EMBL" id="KZ821223">
    <property type="protein sequence ID" value="PYH47700.1"/>
    <property type="molecule type" value="Genomic_DNA"/>
</dbReference>
<gene>
    <name evidence="13" type="ORF">BP01DRAFT_195130</name>
</gene>
<evidence type="ECO:0000259" key="11">
    <source>
        <dbReference type="Pfam" id="PF07557"/>
    </source>
</evidence>
<evidence type="ECO:0000313" key="14">
    <source>
        <dbReference type="Proteomes" id="UP000248349"/>
    </source>
</evidence>
<evidence type="ECO:0000256" key="9">
    <source>
        <dbReference type="SAM" id="Coils"/>
    </source>
</evidence>
<dbReference type="Pfam" id="PF07558">
    <property type="entry name" value="Shugoshin_N"/>
    <property type="match status" value="1"/>
</dbReference>
<comment type="subcellular location">
    <subcellularLocation>
        <location evidence="1">Chromosome</location>
        <location evidence="1">Centromere</location>
    </subcellularLocation>
</comment>
<dbReference type="AlphaFoldDB" id="A0A318ZUN1"/>
<evidence type="ECO:0000256" key="8">
    <source>
        <dbReference type="ARBA" id="ARBA00023328"/>
    </source>
</evidence>
<feature type="domain" description="Shugoshin N-terminal coiled-coil" evidence="12">
    <location>
        <begin position="17"/>
        <end position="61"/>
    </location>
</feature>
<feature type="compositionally biased region" description="Basic and acidic residues" evidence="10">
    <location>
        <begin position="307"/>
        <end position="320"/>
    </location>
</feature>
<keyword evidence="14" id="KW-1185">Reference proteome</keyword>
<evidence type="ECO:0000256" key="5">
    <source>
        <dbReference type="ARBA" id="ARBA00022829"/>
    </source>
</evidence>
<evidence type="ECO:0000256" key="1">
    <source>
        <dbReference type="ARBA" id="ARBA00004584"/>
    </source>
</evidence>
<feature type="region of interest" description="Disordered" evidence="10">
    <location>
        <begin position="218"/>
        <end position="237"/>
    </location>
</feature>
<dbReference type="GO" id="GO:0000779">
    <property type="term" value="C:condensed chromosome, centromeric region"/>
    <property type="evidence" value="ECO:0007669"/>
    <property type="project" value="UniProtKB-ARBA"/>
</dbReference>
<organism evidence="13 14">
    <name type="scientific">Aspergillus saccharolyticus JOP 1030-1</name>
    <dbReference type="NCBI Taxonomy" id="1450539"/>
    <lineage>
        <taxon>Eukaryota</taxon>
        <taxon>Fungi</taxon>
        <taxon>Dikarya</taxon>
        <taxon>Ascomycota</taxon>
        <taxon>Pezizomycotina</taxon>
        <taxon>Eurotiomycetes</taxon>
        <taxon>Eurotiomycetidae</taxon>
        <taxon>Eurotiales</taxon>
        <taxon>Aspergillaceae</taxon>
        <taxon>Aspergillus</taxon>
        <taxon>Aspergillus subgen. Circumdati</taxon>
    </lineage>
</organism>
<evidence type="ECO:0000256" key="2">
    <source>
        <dbReference type="ARBA" id="ARBA00010845"/>
    </source>
</evidence>
<comment type="similarity">
    <text evidence="2">Belongs to the shugoshin family.</text>
</comment>
<evidence type="ECO:0000256" key="6">
    <source>
        <dbReference type="ARBA" id="ARBA00023054"/>
    </source>
</evidence>
<feature type="region of interest" description="Disordered" evidence="10">
    <location>
        <begin position="620"/>
        <end position="667"/>
    </location>
</feature>
<dbReference type="GO" id="GO:0051301">
    <property type="term" value="P:cell division"/>
    <property type="evidence" value="ECO:0007669"/>
    <property type="project" value="UniProtKB-KW"/>
</dbReference>
<dbReference type="Proteomes" id="UP000248349">
    <property type="component" value="Unassembled WGS sequence"/>
</dbReference>